<organism evidence="2 3">
    <name type="scientific">Arenibacterium halophilum</name>
    <dbReference type="NCBI Taxonomy" id="2583821"/>
    <lineage>
        <taxon>Bacteria</taxon>
        <taxon>Pseudomonadati</taxon>
        <taxon>Pseudomonadota</taxon>
        <taxon>Alphaproteobacteria</taxon>
        <taxon>Rhodobacterales</taxon>
        <taxon>Paracoccaceae</taxon>
        <taxon>Arenibacterium</taxon>
    </lineage>
</organism>
<evidence type="ECO:0000313" key="2">
    <source>
        <dbReference type="EMBL" id="TMV12783.1"/>
    </source>
</evidence>
<accession>A0ABY2X9W0</accession>
<dbReference type="EMBL" id="VCPC01000002">
    <property type="protein sequence ID" value="TMV12783.1"/>
    <property type="molecule type" value="Genomic_DNA"/>
</dbReference>
<proteinExistence type="predicted"/>
<sequence>MPVYEYKVIPAPAKGTKAKGLKTPETRFAHTVESLLNTMGAEGWEFQRAELLPSEERSGLTGSATNWRNLLVFRREITSVDTTANAGVVETGLPMVAGASALSVAANSDSAAAARPISSTPPAAGKTPPVTASRNTPPTTKPAVDTPDDEQDDAPDQRMTGIEKAMRHNAGEDSKN</sequence>
<gene>
    <name evidence="2" type="ORF">FGK64_08235</name>
</gene>
<keyword evidence="3" id="KW-1185">Reference proteome</keyword>
<reference evidence="2 3" key="1">
    <citation type="submission" date="2019-05" db="EMBL/GenBank/DDBJ databases">
        <title>Marivita sp. nov. isolated from sea sediment.</title>
        <authorList>
            <person name="Kim W."/>
        </authorList>
    </citation>
    <scope>NUCLEOTIDE SEQUENCE [LARGE SCALE GENOMIC DNA]</scope>
    <source>
        <strain evidence="2 3">CAU 1492</strain>
    </source>
</reference>
<evidence type="ECO:0000313" key="3">
    <source>
        <dbReference type="Proteomes" id="UP001191082"/>
    </source>
</evidence>
<feature type="region of interest" description="Disordered" evidence="1">
    <location>
        <begin position="113"/>
        <end position="176"/>
    </location>
</feature>
<evidence type="ECO:0000256" key="1">
    <source>
        <dbReference type="SAM" id="MobiDB-lite"/>
    </source>
</evidence>
<feature type="compositionally biased region" description="Basic and acidic residues" evidence="1">
    <location>
        <begin position="164"/>
        <end position="176"/>
    </location>
</feature>
<protein>
    <submittedName>
        <fullName evidence="2">DUF4177 domain-containing protein</fullName>
    </submittedName>
</protein>
<name>A0ABY2X9W0_9RHOB</name>
<dbReference type="Proteomes" id="UP001191082">
    <property type="component" value="Unassembled WGS sequence"/>
</dbReference>
<dbReference type="RefSeq" id="WP_138863338.1">
    <property type="nucleotide sequence ID" value="NZ_VCPC01000002.1"/>
</dbReference>
<comment type="caution">
    <text evidence="2">The sequence shown here is derived from an EMBL/GenBank/DDBJ whole genome shotgun (WGS) entry which is preliminary data.</text>
</comment>